<sequence length="141" mass="15562">MNKFEQACIDKGLVPKDIKNANIANAWALAWALSLAGISYAADQSWYDSIAIILAAFAIHLAIGIKLIFVFRNFIKQADELERKIQLDALAFSVGVVIVSFSSYSILEKSFEVPELSPSIMLVILSIAYMVGIIVGRRLVR</sequence>
<evidence type="ECO:0000313" key="3">
    <source>
        <dbReference type="Proteomes" id="UP000439994"/>
    </source>
</evidence>
<keyword evidence="3" id="KW-1185">Reference proteome</keyword>
<dbReference type="AlphaFoldDB" id="A0A6N8F4X4"/>
<feature type="transmembrane region" description="Helical" evidence="1">
    <location>
        <begin position="89"/>
        <end position="107"/>
    </location>
</feature>
<dbReference type="Proteomes" id="UP000439994">
    <property type="component" value="Unassembled WGS sequence"/>
</dbReference>
<evidence type="ECO:0000256" key="1">
    <source>
        <dbReference type="SAM" id="Phobius"/>
    </source>
</evidence>
<protein>
    <recommendedName>
        <fullName evidence="4">DUF2178 domain-containing protein</fullName>
    </recommendedName>
</protein>
<keyword evidence="1" id="KW-1133">Transmembrane helix</keyword>
<feature type="transmembrane region" description="Helical" evidence="1">
    <location>
        <begin position="119"/>
        <end position="140"/>
    </location>
</feature>
<dbReference type="RefSeq" id="WP_155693766.1">
    <property type="nucleotide sequence ID" value="NZ_WOCD01000001.1"/>
</dbReference>
<evidence type="ECO:0008006" key="4">
    <source>
        <dbReference type="Google" id="ProtNLM"/>
    </source>
</evidence>
<reference evidence="2 3" key="1">
    <citation type="submission" date="2019-11" db="EMBL/GenBank/DDBJ databases">
        <title>P. haliotis isolates from Z. marina roots.</title>
        <authorList>
            <person name="Cohen M."/>
            <person name="Jospin G."/>
            <person name="Eisen J.A."/>
            <person name="Coil D.A."/>
        </authorList>
    </citation>
    <scope>NUCLEOTIDE SEQUENCE [LARGE SCALE GENOMIC DNA]</scope>
    <source>
        <strain evidence="2 3">UCD-MCMsp1aY</strain>
    </source>
</reference>
<organism evidence="2 3">
    <name type="scientific">Psychrosphaera haliotis</name>
    <dbReference type="NCBI Taxonomy" id="555083"/>
    <lineage>
        <taxon>Bacteria</taxon>
        <taxon>Pseudomonadati</taxon>
        <taxon>Pseudomonadota</taxon>
        <taxon>Gammaproteobacteria</taxon>
        <taxon>Alteromonadales</taxon>
        <taxon>Pseudoalteromonadaceae</taxon>
        <taxon>Psychrosphaera</taxon>
    </lineage>
</organism>
<proteinExistence type="predicted"/>
<dbReference type="OrthoDB" id="1551090at2"/>
<gene>
    <name evidence="2" type="ORF">GNP35_01200</name>
</gene>
<keyword evidence="1" id="KW-0472">Membrane</keyword>
<feature type="transmembrane region" description="Helical" evidence="1">
    <location>
        <begin position="46"/>
        <end position="69"/>
    </location>
</feature>
<name>A0A6N8F4X4_9GAMM</name>
<dbReference type="EMBL" id="WOCD01000001">
    <property type="protein sequence ID" value="MUH71228.1"/>
    <property type="molecule type" value="Genomic_DNA"/>
</dbReference>
<keyword evidence="1" id="KW-0812">Transmembrane</keyword>
<comment type="caution">
    <text evidence="2">The sequence shown here is derived from an EMBL/GenBank/DDBJ whole genome shotgun (WGS) entry which is preliminary data.</text>
</comment>
<feature type="transmembrane region" description="Helical" evidence="1">
    <location>
        <begin position="21"/>
        <end position="40"/>
    </location>
</feature>
<evidence type="ECO:0000313" key="2">
    <source>
        <dbReference type="EMBL" id="MUH71228.1"/>
    </source>
</evidence>
<accession>A0A6N8F4X4</accession>